<comment type="caution">
    <text evidence="10">The sequence shown here is derived from an EMBL/GenBank/DDBJ whole genome shotgun (WGS) entry which is preliminary data.</text>
</comment>
<dbReference type="InterPro" id="IPR036465">
    <property type="entry name" value="vWFA_dom_sf"/>
</dbReference>
<evidence type="ECO:0000256" key="3">
    <source>
        <dbReference type="ARBA" id="ARBA00022729"/>
    </source>
</evidence>
<feature type="compositionally biased region" description="Low complexity" evidence="8">
    <location>
        <begin position="12"/>
        <end position="22"/>
    </location>
</feature>
<sequence>MRWAGNLEAHTGSSSSLELSSGEGMGRRFPAGGETCGCVAQSLILIYYLIEDLWYEYFNAVLINERDKDGNFLELGKEFILAPNDHFNNLPVNISLSDVQVPTNMYNKGTIMTLNKVRQHLDSKSPWKDAGCWLGRSNRELGGWQQTHFRGTGTCSDIPVGEKQQEMPLQRRALVLAPGCGCALPICCPARVHLGSGTQETVPADISGPGMETCCGAGAASVLEETNPCSFYSKGEKELPPGISEDEMKSSHREEIMPTPTSPGPPPPLCPMVIVTAALTSDEEGKGKTHQSVHALWTIRDPKLQMKGYAFQIRNPPQKLLGGFERSRRVEKPKYPAIVNGVYWSESLNKVFVDNFDRDPSLIWQYFGSAKGFFRQYPEKLRTHFCFIFPQPRYIQAATSPKDVIILVDVSGSMKGLRLTIAKQTVSSILDTLGDDDFFNIIAQQPGAIRNALYTQHECPGPPVMPPTCTGLYISKYNEELHYVEPCLNGTLVQADRTNKEELQQCSCLADGNMTRLETCAPLENVDNAVCSEAPGAAAYKEPLIWHYQQVWKEVKNREAGSLNGIGLRWPVGRQWSMGRINSGARLGNSAALLLSWHTQCRWPALWKRRGPGLGTHRALANGPAPPLEQAGLAGFQAKTPTINYFHKYTKLGRACICGTVDLQTQPHAAPAGAWPLGPGTEEDKPLGLLLALHPLPVGSPDLVSSLFLCSSQGVNHRARHPLSREDPIRGSPELAPSVPNENNEQVLPSPPRLTIHGFGGGACSTVDVSLGVDGLWVSDNHSCSLGLELGDNRTTKMCEVLFAKPCLTSDEMDRVMGTWTVYRDLSWSAHSLLNLGPVKAQALCKLQRARHHFPSPVGCMGIPHFREHLDKLSAKGIGMLDIALNEAFNILSDVSSPLISLSVPSRVDGIVLSCGPLSSLADCTHRHGRGGDPGPSSSLGNQNHPASKVRQTSVGDDCQLRYSSVGDVSNRGDADLFLEPHNLFNHTGQGSICSQAIMLITDGAVDTYDTIFAKYNWPDR</sequence>
<dbReference type="PANTHER" id="PTHR10166:SF25">
    <property type="entry name" value="VOLTAGE-DEPENDENT CALCIUM CHANNEL SUBUNIT ALPHA-2_DELTA-3"/>
    <property type="match status" value="1"/>
</dbReference>
<feature type="compositionally biased region" description="Polar residues" evidence="8">
    <location>
        <begin position="936"/>
        <end position="954"/>
    </location>
</feature>
<gene>
    <name evidence="10" type="ORF">J0S82_002000</name>
</gene>
<evidence type="ECO:0000256" key="7">
    <source>
        <dbReference type="ARBA" id="ARBA00023180"/>
    </source>
</evidence>
<evidence type="ECO:0000259" key="9">
    <source>
        <dbReference type="Pfam" id="PF08399"/>
    </source>
</evidence>
<proteinExistence type="predicted"/>
<keyword evidence="6" id="KW-0472">Membrane</keyword>
<evidence type="ECO:0000313" key="11">
    <source>
        <dbReference type="Proteomes" id="UP000700334"/>
    </source>
</evidence>
<evidence type="ECO:0000256" key="1">
    <source>
        <dbReference type="ARBA" id="ARBA00004479"/>
    </source>
</evidence>
<dbReference type="GO" id="GO:0005245">
    <property type="term" value="F:voltage-gated calcium channel activity"/>
    <property type="evidence" value="ECO:0007669"/>
    <property type="project" value="TreeGrafter"/>
</dbReference>
<feature type="non-terminal residue" evidence="10">
    <location>
        <position position="1"/>
    </location>
</feature>
<keyword evidence="3" id="KW-0732">Signal</keyword>
<dbReference type="Proteomes" id="UP000700334">
    <property type="component" value="Unassembled WGS sequence"/>
</dbReference>
<evidence type="ECO:0000256" key="5">
    <source>
        <dbReference type="ARBA" id="ARBA00022989"/>
    </source>
</evidence>
<accession>A0A8J6E0Z0</accession>
<dbReference type="OrthoDB" id="10054666at2759"/>
<dbReference type="EMBL" id="JAGFMF010011397">
    <property type="protein sequence ID" value="KAG8523898.1"/>
    <property type="molecule type" value="Genomic_DNA"/>
</dbReference>
<dbReference type="SUPFAM" id="SSF53300">
    <property type="entry name" value="vWA-like"/>
    <property type="match status" value="1"/>
</dbReference>
<feature type="region of interest" description="Disordered" evidence="8">
    <location>
        <begin position="925"/>
        <end position="954"/>
    </location>
</feature>
<keyword evidence="5" id="KW-1133">Transmembrane helix</keyword>
<keyword evidence="2" id="KW-0812">Transmembrane</keyword>
<feature type="region of interest" description="Disordered" evidence="8">
    <location>
        <begin position="1"/>
        <end position="22"/>
    </location>
</feature>
<feature type="domain" description="VWA N-terminal" evidence="9">
    <location>
        <begin position="55"/>
        <end position="112"/>
    </location>
</feature>
<protein>
    <submittedName>
        <fullName evidence="10">Voltage-dependent calcium channel subunit alpha-2/delta-3</fullName>
    </submittedName>
</protein>
<dbReference type="InterPro" id="IPR013608">
    <property type="entry name" value="VWA_N"/>
</dbReference>
<feature type="domain" description="VWA N-terminal" evidence="9">
    <location>
        <begin position="335"/>
        <end position="378"/>
    </location>
</feature>
<dbReference type="InterPro" id="IPR051173">
    <property type="entry name" value="Ca_channel_alpha-2/delta"/>
</dbReference>
<dbReference type="Gene3D" id="3.40.50.410">
    <property type="entry name" value="von Willebrand factor, type A domain"/>
    <property type="match status" value="1"/>
</dbReference>
<keyword evidence="7" id="KW-0325">Glycoprotein</keyword>
<keyword evidence="11" id="KW-1185">Reference proteome</keyword>
<reference evidence="10" key="1">
    <citation type="journal article" date="2021" name="Evol. Appl.">
        <title>The genome of the Pyrenean desman and the effects of bottlenecks and inbreeding on the genomic landscape of an endangered species.</title>
        <authorList>
            <person name="Escoda L."/>
            <person name="Castresana J."/>
        </authorList>
    </citation>
    <scope>NUCLEOTIDE SEQUENCE</scope>
    <source>
        <strain evidence="10">IBE-C5619</strain>
    </source>
</reference>
<dbReference type="AlphaFoldDB" id="A0A8J6E0Z0"/>
<evidence type="ECO:0000313" key="10">
    <source>
        <dbReference type="EMBL" id="KAG8523898.1"/>
    </source>
</evidence>
<comment type="subcellular location">
    <subcellularLocation>
        <location evidence="1">Membrane</location>
        <topology evidence="1">Single-pass type I membrane protein</topology>
    </subcellularLocation>
</comment>
<organism evidence="10 11">
    <name type="scientific">Galemys pyrenaicus</name>
    <name type="common">Iberian desman</name>
    <name type="synonym">Pyrenean desman</name>
    <dbReference type="NCBI Taxonomy" id="202257"/>
    <lineage>
        <taxon>Eukaryota</taxon>
        <taxon>Metazoa</taxon>
        <taxon>Chordata</taxon>
        <taxon>Craniata</taxon>
        <taxon>Vertebrata</taxon>
        <taxon>Euteleostomi</taxon>
        <taxon>Mammalia</taxon>
        <taxon>Eutheria</taxon>
        <taxon>Laurasiatheria</taxon>
        <taxon>Eulipotyphla</taxon>
        <taxon>Talpidae</taxon>
        <taxon>Galemys</taxon>
    </lineage>
</organism>
<name>A0A8J6E0Z0_GALPY</name>
<evidence type="ECO:0000256" key="4">
    <source>
        <dbReference type="ARBA" id="ARBA00022837"/>
    </source>
</evidence>
<feature type="region of interest" description="Disordered" evidence="8">
    <location>
        <begin position="720"/>
        <end position="747"/>
    </location>
</feature>
<dbReference type="PANTHER" id="PTHR10166">
    <property type="entry name" value="VOLTAGE-DEPENDENT CALCIUM CHANNEL SUBUNIT ALPHA-2/DELTA-RELATED"/>
    <property type="match status" value="1"/>
</dbReference>
<evidence type="ECO:0000256" key="2">
    <source>
        <dbReference type="ARBA" id="ARBA00022692"/>
    </source>
</evidence>
<keyword evidence="4" id="KW-0106">Calcium</keyword>
<dbReference type="Pfam" id="PF08399">
    <property type="entry name" value="VWA_N"/>
    <property type="match status" value="2"/>
</dbReference>
<evidence type="ECO:0000256" key="6">
    <source>
        <dbReference type="ARBA" id="ARBA00023136"/>
    </source>
</evidence>
<dbReference type="GO" id="GO:0005891">
    <property type="term" value="C:voltage-gated calcium channel complex"/>
    <property type="evidence" value="ECO:0007669"/>
    <property type="project" value="TreeGrafter"/>
</dbReference>
<evidence type="ECO:0000256" key="8">
    <source>
        <dbReference type="SAM" id="MobiDB-lite"/>
    </source>
</evidence>